<dbReference type="AntiFam" id="ANF00261">
    <property type="entry name" value="Protein of unknown function (DUF1534)"/>
</dbReference>
<evidence type="ECO:0000313" key="1">
    <source>
        <dbReference type="EMBL" id="QHF07730.1"/>
    </source>
</evidence>
<gene>
    <name evidence="1" type="ORF">N026_09655</name>
</gene>
<evidence type="ECO:0000313" key="2">
    <source>
        <dbReference type="Proteomes" id="UP000464688"/>
    </source>
</evidence>
<accession>A0AAJ4B6L7</accession>
<dbReference type="Proteomes" id="UP000464688">
    <property type="component" value="Chromosome"/>
</dbReference>
<protein>
    <submittedName>
        <fullName evidence="1">DUF1534 domain-containing protein</fullName>
    </submittedName>
</protein>
<dbReference type="AlphaFoldDB" id="A0AAJ4B6L7"/>
<sequence>MGLSFLTLQRGNAVLDALRRKRTQSVRNGMRRGASHDNELFVQIDAELQHDSRDYRSSRSSGGMQFSTLCVARGRGASRTACDAERRTIMSCSRRPTQSFGTVVGIIVPHALV</sequence>
<organism evidence="1 2">
    <name type="scientific">Pseudomonas syringae UB303</name>
    <dbReference type="NCBI Taxonomy" id="1357287"/>
    <lineage>
        <taxon>Bacteria</taxon>
        <taxon>Pseudomonadati</taxon>
        <taxon>Pseudomonadota</taxon>
        <taxon>Gammaproteobacteria</taxon>
        <taxon>Pseudomonadales</taxon>
        <taxon>Pseudomonadaceae</taxon>
        <taxon>Pseudomonas</taxon>
        <taxon>Pseudomonas syringae</taxon>
    </lineage>
</organism>
<name>A0AAJ4B6L7_PSESX</name>
<proteinExistence type="predicted"/>
<reference evidence="1 2" key="1">
    <citation type="journal article" date="2014" name="Genome Announc.">
        <title>Draft Genome Sequences of a Phylogenetically Diverse Suite of Pseudomonas syringae Strains from Multiple Source Populations.</title>
        <authorList>
            <person name="Baltrus D.A."/>
            <person name="Yourstone S."/>
            <person name="Lind A."/>
            <person name="Guilbaud C."/>
            <person name="Sands D.C."/>
            <person name="Jones C.D."/>
            <person name="Morris C.E."/>
            <person name="Dangl J.L."/>
        </authorList>
    </citation>
    <scope>NUCLEOTIDE SEQUENCE [LARGE SCALE GENOMIC DNA]</scope>
    <source>
        <strain evidence="1 2">UB303</strain>
    </source>
</reference>
<dbReference type="EMBL" id="CP047267">
    <property type="protein sequence ID" value="QHF07730.1"/>
    <property type="molecule type" value="Genomic_DNA"/>
</dbReference>